<evidence type="ECO:0000313" key="5">
    <source>
        <dbReference type="Proteomes" id="UP001519460"/>
    </source>
</evidence>
<dbReference type="PANTHER" id="PTHR14043">
    <property type="entry name" value="CCAAT DISPLACEMENT PROTEIN-RELATED"/>
    <property type="match status" value="1"/>
</dbReference>
<name>A0ABD0M3G9_9CAEN</name>
<keyword evidence="5" id="KW-1185">Reference proteome</keyword>
<proteinExistence type="predicted"/>
<evidence type="ECO:0000256" key="3">
    <source>
        <dbReference type="SAM" id="MobiDB-lite"/>
    </source>
</evidence>
<dbReference type="EMBL" id="JACVVK020000008">
    <property type="protein sequence ID" value="KAK7505884.1"/>
    <property type="molecule type" value="Genomic_DNA"/>
</dbReference>
<feature type="compositionally biased region" description="Low complexity" evidence="3">
    <location>
        <begin position="193"/>
        <end position="204"/>
    </location>
</feature>
<dbReference type="PANTHER" id="PTHR14043:SF2">
    <property type="entry name" value="HOMEOBOX PROTEIN CUT"/>
    <property type="match status" value="1"/>
</dbReference>
<feature type="region of interest" description="Disordered" evidence="3">
    <location>
        <begin position="179"/>
        <end position="209"/>
    </location>
</feature>
<evidence type="ECO:0000256" key="1">
    <source>
        <dbReference type="ARBA" id="ARBA00023054"/>
    </source>
</evidence>
<evidence type="ECO:0000256" key="2">
    <source>
        <dbReference type="SAM" id="Coils"/>
    </source>
</evidence>
<sequence length="239" mass="27529">MVSDISRLLAFGRAVPYVLERHVKQTATRFVLARAKEKERELQRLFAEKERQLQETQLSVARKLGEAEQKITSLQSALESVQSELFEVKSKYDEATSAKTGQRVTARPVNFFHTYGFDACRHNVAYEFRPLLINTVSCETGRELKRSVVAYGPHLELCDDLRWSDEMDMVMADLERANERAASAERETERLRQQLQSTTQSLQQADQMRQAPNMEQALDILSRSNLEVELASKEKEVRF</sequence>
<protein>
    <recommendedName>
        <fullName evidence="6">Kinetochore protein SPC25</fullName>
    </recommendedName>
</protein>
<gene>
    <name evidence="4" type="ORF">BaRGS_00002606</name>
</gene>
<feature type="compositionally biased region" description="Basic and acidic residues" evidence="3">
    <location>
        <begin position="179"/>
        <end position="192"/>
    </location>
</feature>
<evidence type="ECO:0008006" key="6">
    <source>
        <dbReference type="Google" id="ProtNLM"/>
    </source>
</evidence>
<dbReference type="Proteomes" id="UP001519460">
    <property type="component" value="Unassembled WGS sequence"/>
</dbReference>
<comment type="caution">
    <text evidence="4">The sequence shown here is derived from an EMBL/GenBank/DDBJ whole genome shotgun (WGS) entry which is preliminary data.</text>
</comment>
<dbReference type="AlphaFoldDB" id="A0ABD0M3G9"/>
<keyword evidence="1 2" id="KW-0175">Coiled coil</keyword>
<reference evidence="4 5" key="1">
    <citation type="journal article" date="2023" name="Sci. Data">
        <title>Genome assembly of the Korean intertidal mud-creeper Batillaria attramentaria.</title>
        <authorList>
            <person name="Patra A.K."/>
            <person name="Ho P.T."/>
            <person name="Jun S."/>
            <person name="Lee S.J."/>
            <person name="Kim Y."/>
            <person name="Won Y.J."/>
        </authorList>
    </citation>
    <scope>NUCLEOTIDE SEQUENCE [LARGE SCALE GENOMIC DNA]</scope>
    <source>
        <strain evidence="4">Wonlab-2016</strain>
    </source>
</reference>
<feature type="coiled-coil region" evidence="2">
    <location>
        <begin position="32"/>
        <end position="84"/>
    </location>
</feature>
<accession>A0ABD0M3G9</accession>
<organism evidence="4 5">
    <name type="scientific">Batillaria attramentaria</name>
    <dbReference type="NCBI Taxonomy" id="370345"/>
    <lineage>
        <taxon>Eukaryota</taxon>
        <taxon>Metazoa</taxon>
        <taxon>Spiralia</taxon>
        <taxon>Lophotrochozoa</taxon>
        <taxon>Mollusca</taxon>
        <taxon>Gastropoda</taxon>
        <taxon>Caenogastropoda</taxon>
        <taxon>Sorbeoconcha</taxon>
        <taxon>Cerithioidea</taxon>
        <taxon>Batillariidae</taxon>
        <taxon>Batillaria</taxon>
    </lineage>
</organism>
<evidence type="ECO:0000313" key="4">
    <source>
        <dbReference type="EMBL" id="KAK7505884.1"/>
    </source>
</evidence>